<organism evidence="9 10">
    <name type="scientific">Leucobacter soli</name>
    <dbReference type="NCBI Taxonomy" id="2812850"/>
    <lineage>
        <taxon>Bacteria</taxon>
        <taxon>Bacillati</taxon>
        <taxon>Actinomycetota</taxon>
        <taxon>Actinomycetes</taxon>
        <taxon>Micrococcales</taxon>
        <taxon>Microbacteriaceae</taxon>
        <taxon>Leucobacter</taxon>
    </lineage>
</organism>
<proteinExistence type="inferred from homology"/>
<dbReference type="InterPro" id="IPR019933">
    <property type="entry name" value="DivIVA_domain"/>
</dbReference>
<sequence>MSTAFPLAERNEPGYRREQVDEFLSRARASYEQSSAGDDAVTSADIRRTAFTVRRKGYSARHVDAAMDRLEEVFFERERRARIAEFGEESWWAETRQLLSELRGRLERPKGARFRRRSLFASGYRRAQVDAFLDQVTTMLHGEGSLTTADIRGVVFHSEWRGYNEDQVDALLDAVIVLMLSTR</sequence>
<evidence type="ECO:0000256" key="7">
    <source>
        <dbReference type="ARBA" id="ARBA00023306"/>
    </source>
</evidence>
<dbReference type="AlphaFoldDB" id="A0A916NUZ6"/>
<accession>A0A916NUZ6</accession>
<dbReference type="EMBL" id="CAJVAP010000004">
    <property type="protein sequence ID" value="CAG7601602.1"/>
    <property type="molecule type" value="Genomic_DNA"/>
</dbReference>
<evidence type="ECO:0000256" key="1">
    <source>
        <dbReference type="ARBA" id="ARBA00004496"/>
    </source>
</evidence>
<evidence type="ECO:0000256" key="5">
    <source>
        <dbReference type="ARBA" id="ARBA00022618"/>
    </source>
</evidence>
<comment type="similarity">
    <text evidence="2">Belongs to the DivIVA family.</text>
</comment>
<name>A0A916NUZ6_9MICO</name>
<dbReference type="Proteomes" id="UP000693892">
    <property type="component" value="Unassembled WGS sequence"/>
</dbReference>
<evidence type="ECO:0000256" key="2">
    <source>
        <dbReference type="ARBA" id="ARBA00009008"/>
    </source>
</evidence>
<dbReference type="RefSeq" id="WP_218114131.1">
    <property type="nucleotide sequence ID" value="NZ_CAJVAP010000004.1"/>
</dbReference>
<dbReference type="NCBIfam" id="TIGR03543">
    <property type="entry name" value="divI1A_rptt_fam"/>
    <property type="match status" value="1"/>
</dbReference>
<evidence type="ECO:0000313" key="10">
    <source>
        <dbReference type="Proteomes" id="UP000693892"/>
    </source>
</evidence>
<protein>
    <recommendedName>
        <fullName evidence="3">Cell wall synthesis protein Wag31</fullName>
    </recommendedName>
    <alternativeName>
        <fullName evidence="8">Antigen 84</fullName>
    </alternativeName>
</protein>
<dbReference type="PANTHER" id="PTHR35794">
    <property type="entry name" value="CELL DIVISION PROTEIN DIVIVA"/>
    <property type="match status" value="1"/>
</dbReference>
<evidence type="ECO:0000256" key="8">
    <source>
        <dbReference type="ARBA" id="ARBA00031737"/>
    </source>
</evidence>
<keyword evidence="4" id="KW-0963">Cytoplasm</keyword>
<evidence type="ECO:0000256" key="6">
    <source>
        <dbReference type="ARBA" id="ARBA00023054"/>
    </source>
</evidence>
<evidence type="ECO:0000256" key="4">
    <source>
        <dbReference type="ARBA" id="ARBA00022490"/>
    </source>
</evidence>
<dbReference type="NCBIfam" id="TIGR03544">
    <property type="entry name" value="DivI1A_domain"/>
    <property type="match status" value="3"/>
</dbReference>
<keyword evidence="7" id="KW-0131">Cell cycle</keyword>
<dbReference type="InterPro" id="IPR007793">
    <property type="entry name" value="DivIVA_fam"/>
</dbReference>
<reference evidence="9" key="1">
    <citation type="submission" date="2021-06" db="EMBL/GenBank/DDBJ databases">
        <authorList>
            <person name="Criscuolo A."/>
        </authorList>
    </citation>
    <scope>NUCLEOTIDE SEQUENCE</scope>
    <source>
        <strain evidence="9">CIP111803</strain>
    </source>
</reference>
<comment type="subcellular location">
    <subcellularLocation>
        <location evidence="1">Cytoplasm</location>
    </subcellularLocation>
</comment>
<keyword evidence="10" id="KW-1185">Reference proteome</keyword>
<dbReference type="GO" id="GO:0051301">
    <property type="term" value="P:cell division"/>
    <property type="evidence" value="ECO:0007669"/>
    <property type="project" value="UniProtKB-KW"/>
</dbReference>
<comment type="caution">
    <text evidence="9">The sequence shown here is derived from an EMBL/GenBank/DDBJ whole genome shotgun (WGS) entry which is preliminary data.</text>
</comment>
<evidence type="ECO:0000256" key="3">
    <source>
        <dbReference type="ARBA" id="ARBA00018787"/>
    </source>
</evidence>
<dbReference type="GO" id="GO:0005737">
    <property type="term" value="C:cytoplasm"/>
    <property type="evidence" value="ECO:0007669"/>
    <property type="project" value="UniProtKB-SubCell"/>
</dbReference>
<dbReference type="InterPro" id="IPR019932">
    <property type="entry name" value="CHP03543"/>
</dbReference>
<keyword evidence="6" id="KW-0175">Coiled coil</keyword>
<keyword evidence="5" id="KW-0132">Cell division</keyword>
<evidence type="ECO:0000313" key="9">
    <source>
        <dbReference type="EMBL" id="CAG7601602.1"/>
    </source>
</evidence>
<dbReference type="PANTHER" id="PTHR35794:SF2">
    <property type="entry name" value="CELL DIVISION PROTEIN DIVIVA"/>
    <property type="match status" value="1"/>
</dbReference>
<gene>
    <name evidence="9" type="primary">gpsB</name>
    <name evidence="9" type="ORF">LEUCIP111803_00483</name>
</gene>